<dbReference type="InterPro" id="IPR019404">
    <property type="entry name" value="Mediator_Med11"/>
</dbReference>
<dbReference type="PANTHER" id="PTHR22890">
    <property type="entry name" value="MEDIATOR OF RNA POLYMERASE II TRANSCRIPTION SUBUNIT 11"/>
    <property type="match status" value="1"/>
</dbReference>
<evidence type="ECO:0000256" key="4">
    <source>
        <dbReference type="RuleBase" id="RU364147"/>
    </source>
</evidence>
<reference evidence="5 6" key="1">
    <citation type="journal article" date="2024" name="G3 (Bethesda)">
        <title>Genome assembly of Hibiscus sabdariffa L. provides insights into metabolisms of medicinal natural products.</title>
        <authorList>
            <person name="Kim T."/>
        </authorList>
    </citation>
    <scope>NUCLEOTIDE SEQUENCE [LARGE SCALE GENOMIC DNA]</scope>
    <source>
        <strain evidence="5">TK-2024</strain>
        <tissue evidence="5">Old leaves</tissue>
    </source>
</reference>
<accession>A0ABR2T2J9</accession>
<keyword evidence="6" id="KW-1185">Reference proteome</keyword>
<keyword evidence="4" id="KW-0010">Activator</keyword>
<evidence type="ECO:0000256" key="3">
    <source>
        <dbReference type="ARBA" id="ARBA00023242"/>
    </source>
</evidence>
<dbReference type="EMBL" id="JBBPBN010000010">
    <property type="protein sequence ID" value="KAK9031432.1"/>
    <property type="molecule type" value="Genomic_DNA"/>
</dbReference>
<evidence type="ECO:0000256" key="2">
    <source>
        <dbReference type="ARBA" id="ARBA00008186"/>
    </source>
</evidence>
<keyword evidence="4" id="KW-0804">Transcription</keyword>
<comment type="caution">
    <text evidence="5">The sequence shown here is derived from an EMBL/GenBank/DDBJ whole genome shotgun (WGS) entry which is preliminary data.</text>
</comment>
<comment type="subcellular location">
    <subcellularLocation>
        <location evidence="1 4">Nucleus</location>
    </subcellularLocation>
</comment>
<comment type="function">
    <text evidence="4">Component of the Mediator complex, a coactivator involved in the regulated transcription of nearly all RNA polymerase II-dependent genes. Mediator functions as a bridge to convey information from gene-specific regulatory proteins to the basal RNA polymerase II transcription machinery. Mediator is recruited to promoters by direct interactions with regulatory proteins and serves as a scaffold for the assembly of a functional pre-initiation complex with RNA polymerase II and the general transcription factors.</text>
</comment>
<evidence type="ECO:0000313" key="6">
    <source>
        <dbReference type="Proteomes" id="UP001396334"/>
    </source>
</evidence>
<evidence type="ECO:0000313" key="5">
    <source>
        <dbReference type="EMBL" id="KAK9031432.1"/>
    </source>
</evidence>
<dbReference type="Gene3D" id="1.10.287.3490">
    <property type="match status" value="1"/>
</dbReference>
<organism evidence="5 6">
    <name type="scientific">Hibiscus sabdariffa</name>
    <name type="common">roselle</name>
    <dbReference type="NCBI Taxonomy" id="183260"/>
    <lineage>
        <taxon>Eukaryota</taxon>
        <taxon>Viridiplantae</taxon>
        <taxon>Streptophyta</taxon>
        <taxon>Embryophyta</taxon>
        <taxon>Tracheophyta</taxon>
        <taxon>Spermatophyta</taxon>
        <taxon>Magnoliopsida</taxon>
        <taxon>eudicotyledons</taxon>
        <taxon>Gunneridae</taxon>
        <taxon>Pentapetalae</taxon>
        <taxon>rosids</taxon>
        <taxon>malvids</taxon>
        <taxon>Malvales</taxon>
        <taxon>Malvaceae</taxon>
        <taxon>Malvoideae</taxon>
        <taxon>Hibiscus</taxon>
    </lineage>
</organism>
<sequence>MDSPTQNTSLQRLQNVEKRTVRVLELAGGVMDELANPTGPRKEFINNHCLEFMKMIKDIQVTLRDEIKSACEYCVTTHPSGAPYLGWSHMDCSPVRLQPPRPHPQRLFRQGRIELQSMCDHPKYGAPEGWVVTYCPFKLEKGRRPALGTPVAVEGEMGENLTGFPVSASRISIVFSATEKEH</sequence>
<dbReference type="Pfam" id="PF10280">
    <property type="entry name" value="Med11"/>
    <property type="match status" value="1"/>
</dbReference>
<protein>
    <recommendedName>
        <fullName evidence="4">Mediator of RNA polymerase II transcription subunit 11</fullName>
    </recommendedName>
    <alternativeName>
        <fullName evidence="4">Mediator complex subunit 11</fullName>
    </alternativeName>
</protein>
<comment type="similarity">
    <text evidence="2 4">Belongs to the Mediator complex subunit 11 family.</text>
</comment>
<proteinExistence type="inferred from homology"/>
<evidence type="ECO:0000256" key="1">
    <source>
        <dbReference type="ARBA" id="ARBA00004123"/>
    </source>
</evidence>
<name>A0ABR2T2J9_9ROSI</name>
<comment type="subunit">
    <text evidence="4">Component of the Mediator complex.</text>
</comment>
<dbReference type="Proteomes" id="UP001396334">
    <property type="component" value="Unassembled WGS sequence"/>
</dbReference>
<keyword evidence="4" id="KW-0805">Transcription regulation</keyword>
<keyword evidence="3 4" id="KW-0539">Nucleus</keyword>
<gene>
    <name evidence="4" type="primary">MED11</name>
    <name evidence="5" type="ORF">V6N11_032810</name>
</gene>